<dbReference type="EMBL" id="BAABHM010000013">
    <property type="protein sequence ID" value="GAA4708046.1"/>
    <property type="molecule type" value="Genomic_DNA"/>
</dbReference>
<comment type="caution">
    <text evidence="4">The sequence shown here is derived from an EMBL/GenBank/DDBJ whole genome shotgun (WGS) entry which is preliminary data.</text>
</comment>
<accession>A0ABP8XI27</accession>
<evidence type="ECO:0000313" key="5">
    <source>
        <dbReference type="Proteomes" id="UP001500843"/>
    </source>
</evidence>
<name>A0ABP8XI27_9MICO</name>
<gene>
    <name evidence="4" type="ORF">GCM10023198_33250</name>
</gene>
<keyword evidence="2" id="KW-1133">Transmembrane helix</keyword>
<evidence type="ECO:0000256" key="1">
    <source>
        <dbReference type="SAM" id="MobiDB-lite"/>
    </source>
</evidence>
<evidence type="ECO:0000256" key="2">
    <source>
        <dbReference type="SAM" id="Phobius"/>
    </source>
</evidence>
<keyword evidence="5" id="KW-1185">Reference proteome</keyword>
<feature type="domain" description="TadE-like" evidence="3">
    <location>
        <begin position="25"/>
        <end position="67"/>
    </location>
</feature>
<evidence type="ECO:0000313" key="4">
    <source>
        <dbReference type="EMBL" id="GAA4708046.1"/>
    </source>
</evidence>
<sequence>MNHINAARAAKRHTGAARTGNTEAGSASLEMAVNVVGFGLLLALVLLAGRVVTARQVVETAAYDAARTASITRDITLAPARAQEAASASLTNQDLTCMSSSTSVDTSRYSSTPGEPSQITVTVSCEVNLTDLALGPITHTVSRAATSPVDSWRSTS</sequence>
<dbReference type="Proteomes" id="UP001500843">
    <property type="component" value="Unassembled WGS sequence"/>
</dbReference>
<dbReference type="Pfam" id="PF07811">
    <property type="entry name" value="TadE"/>
    <property type="match status" value="1"/>
</dbReference>
<keyword evidence="2" id="KW-0472">Membrane</keyword>
<reference evidence="5" key="1">
    <citation type="journal article" date="2019" name="Int. J. Syst. Evol. Microbiol.">
        <title>The Global Catalogue of Microorganisms (GCM) 10K type strain sequencing project: providing services to taxonomists for standard genome sequencing and annotation.</title>
        <authorList>
            <consortium name="The Broad Institute Genomics Platform"/>
            <consortium name="The Broad Institute Genome Sequencing Center for Infectious Disease"/>
            <person name="Wu L."/>
            <person name="Ma J."/>
        </authorList>
    </citation>
    <scope>NUCLEOTIDE SEQUENCE [LARGE SCALE GENOMIC DNA]</scope>
    <source>
        <strain evidence="5">JCM 17975</strain>
    </source>
</reference>
<dbReference type="InterPro" id="IPR012495">
    <property type="entry name" value="TadE-like_dom"/>
</dbReference>
<proteinExistence type="predicted"/>
<feature type="region of interest" description="Disordered" evidence="1">
    <location>
        <begin position="1"/>
        <end position="23"/>
    </location>
</feature>
<dbReference type="RefSeq" id="WP_253873294.1">
    <property type="nucleotide sequence ID" value="NZ_BAABHM010000013.1"/>
</dbReference>
<protein>
    <recommendedName>
        <fullName evidence="3">TadE-like domain-containing protein</fullName>
    </recommendedName>
</protein>
<keyword evidence="2" id="KW-0812">Transmembrane</keyword>
<evidence type="ECO:0000259" key="3">
    <source>
        <dbReference type="Pfam" id="PF07811"/>
    </source>
</evidence>
<organism evidence="4 5">
    <name type="scientific">Promicromonospora umidemergens</name>
    <dbReference type="NCBI Taxonomy" id="629679"/>
    <lineage>
        <taxon>Bacteria</taxon>
        <taxon>Bacillati</taxon>
        <taxon>Actinomycetota</taxon>
        <taxon>Actinomycetes</taxon>
        <taxon>Micrococcales</taxon>
        <taxon>Promicromonosporaceae</taxon>
        <taxon>Promicromonospora</taxon>
    </lineage>
</organism>
<feature type="transmembrane region" description="Helical" evidence="2">
    <location>
        <begin position="31"/>
        <end position="49"/>
    </location>
</feature>